<feature type="transmembrane region" description="Helical" evidence="1">
    <location>
        <begin position="12"/>
        <end position="33"/>
    </location>
</feature>
<name>A0A7X9SMC4_CLOBE</name>
<dbReference type="Proteomes" id="UP000587880">
    <property type="component" value="Unassembled WGS sequence"/>
</dbReference>
<keyword evidence="1" id="KW-1133">Transmembrane helix</keyword>
<sequence length="229" mass="25955">MNKNKMTNITVFIGLIVSTMTIPFIIYAIVYGIGEAPVYEKKDVLAYYGSIAGACFGGFITAAGLYYTLQQNAETFNDQRKIDKDNRDEDKVNSVMPVLKIDNYNRSTVDKYMATENASSDILQIYMKNIGVGPAINVKVKLGTNYANNSAKRPYTFDLGVDELVTVKINTDFSKIQKKIGNDHYIKIILECTDVYNKKLYKQHINCIKPNGYSNFEIFENERKEIVTI</sequence>
<organism evidence="2 3">
    <name type="scientific">Clostridium beijerinckii</name>
    <name type="common">Clostridium MP</name>
    <dbReference type="NCBI Taxonomy" id="1520"/>
    <lineage>
        <taxon>Bacteria</taxon>
        <taxon>Bacillati</taxon>
        <taxon>Bacillota</taxon>
        <taxon>Clostridia</taxon>
        <taxon>Eubacteriales</taxon>
        <taxon>Clostridiaceae</taxon>
        <taxon>Clostridium</taxon>
    </lineage>
</organism>
<keyword evidence="1" id="KW-0812">Transmembrane</keyword>
<dbReference type="RefSeq" id="WP_168981551.1">
    <property type="nucleotide sequence ID" value="NZ_JABAGD010000010.1"/>
</dbReference>
<keyword evidence="1" id="KW-0472">Membrane</keyword>
<reference evidence="2 3" key="1">
    <citation type="submission" date="2020-04" db="EMBL/GenBank/DDBJ databases">
        <authorList>
            <person name="Hitch T.C.A."/>
            <person name="Wylensek D."/>
            <person name="Clavel T."/>
        </authorList>
    </citation>
    <scope>NUCLEOTIDE SEQUENCE [LARGE SCALE GENOMIC DNA]</scope>
    <source>
        <strain evidence="2 3">WB01_NA02</strain>
    </source>
</reference>
<dbReference type="EMBL" id="JABAGD010000010">
    <property type="protein sequence ID" value="NMF04556.1"/>
    <property type="molecule type" value="Genomic_DNA"/>
</dbReference>
<accession>A0A7X9SMC4</accession>
<evidence type="ECO:0000313" key="2">
    <source>
        <dbReference type="EMBL" id="NMF04556.1"/>
    </source>
</evidence>
<dbReference type="AlphaFoldDB" id="A0A7X9SMC4"/>
<comment type="caution">
    <text evidence="2">The sequence shown here is derived from an EMBL/GenBank/DDBJ whole genome shotgun (WGS) entry which is preliminary data.</text>
</comment>
<proteinExistence type="predicted"/>
<evidence type="ECO:0000256" key="1">
    <source>
        <dbReference type="SAM" id="Phobius"/>
    </source>
</evidence>
<gene>
    <name evidence="2" type="ORF">HF849_07235</name>
</gene>
<evidence type="ECO:0000313" key="3">
    <source>
        <dbReference type="Proteomes" id="UP000587880"/>
    </source>
</evidence>
<protein>
    <submittedName>
        <fullName evidence="2">Uncharacterized protein</fullName>
    </submittedName>
</protein>
<feature type="transmembrane region" description="Helical" evidence="1">
    <location>
        <begin position="45"/>
        <end position="69"/>
    </location>
</feature>